<dbReference type="PANTHER" id="PTHR33321:SF12">
    <property type="entry name" value="PLANT BASIC SECRETORY PROTEIN (BSP) FAMILY PROTEIN"/>
    <property type="match status" value="1"/>
</dbReference>
<dbReference type="HOGENOM" id="CLU_062644_2_1_1"/>
<organism evidence="3">
    <name type="scientific">Selaginella moellendorffii</name>
    <name type="common">Spikemoss</name>
    <dbReference type="NCBI Taxonomy" id="88036"/>
    <lineage>
        <taxon>Eukaryota</taxon>
        <taxon>Viridiplantae</taxon>
        <taxon>Streptophyta</taxon>
        <taxon>Embryophyta</taxon>
        <taxon>Tracheophyta</taxon>
        <taxon>Lycopodiopsida</taxon>
        <taxon>Selaginellales</taxon>
        <taxon>Selaginellaceae</taxon>
        <taxon>Selaginella</taxon>
    </lineage>
</organism>
<feature type="signal peptide" evidence="1">
    <location>
        <begin position="1"/>
        <end position="22"/>
    </location>
</feature>
<feature type="chain" id="PRO_5003122072" description="Basic secretory protease" evidence="1">
    <location>
        <begin position="23"/>
        <end position="232"/>
    </location>
</feature>
<evidence type="ECO:0008006" key="4">
    <source>
        <dbReference type="Google" id="ProtNLM"/>
    </source>
</evidence>
<gene>
    <name evidence="2" type="ORF">SELMODRAFT_100667</name>
</gene>
<dbReference type="Pfam" id="PF04450">
    <property type="entry name" value="BSP"/>
    <property type="match status" value="1"/>
</dbReference>
<dbReference type="EMBL" id="GL377588">
    <property type="protein sequence ID" value="EFJ24819.1"/>
    <property type="molecule type" value="Genomic_DNA"/>
</dbReference>
<dbReference type="OrthoDB" id="891726at2759"/>
<dbReference type="Gramene" id="EFJ24819">
    <property type="protein sequence ID" value="EFJ24819"/>
    <property type="gene ID" value="SELMODRAFT_100667"/>
</dbReference>
<evidence type="ECO:0000313" key="2">
    <source>
        <dbReference type="EMBL" id="EFJ24819.1"/>
    </source>
</evidence>
<proteinExistence type="predicted"/>
<sequence length="232" mass="25972">MARFLRFLIILIRLATSQVTQATSITGTNTTPESPGGQRFDSIMGVNGALSILYDAMAFVQLGFEYENPDMPKKEVDAIHFTVDDKPGVAYATGVEIHLSAQYVATLTGNMVRELTGILYHEMTHIWQWHGKEGSWPPQGLIEGIADFMRLKAKLGVSGNGFVGSGNHWDEGYAVTALFLNYVNDLHPSFVAELNKKLYDGWSESYFQDLTGKSVDQLWNDYKQKFHKQDVV</sequence>
<dbReference type="PANTHER" id="PTHR33321">
    <property type="match status" value="1"/>
</dbReference>
<dbReference type="AlphaFoldDB" id="D8RS68"/>
<dbReference type="InParanoid" id="D8RS68"/>
<accession>D8RS68</accession>
<dbReference type="eggNOG" id="ENOG502QURC">
    <property type="taxonomic scope" value="Eukaryota"/>
</dbReference>
<dbReference type="Proteomes" id="UP000001514">
    <property type="component" value="Unassembled WGS sequence"/>
</dbReference>
<keyword evidence="1" id="KW-0732">Signal</keyword>
<dbReference type="InterPro" id="IPR007541">
    <property type="entry name" value="Uncharacterised_BSP"/>
</dbReference>
<dbReference type="KEGG" id="smo:SELMODRAFT_100667"/>
<protein>
    <recommendedName>
        <fullName evidence="4">Basic secretory protease</fullName>
    </recommendedName>
</protein>
<evidence type="ECO:0000313" key="3">
    <source>
        <dbReference type="Proteomes" id="UP000001514"/>
    </source>
</evidence>
<keyword evidence="3" id="KW-1185">Reference proteome</keyword>
<dbReference type="OMA" id="WDAFEQP"/>
<reference evidence="2 3" key="1">
    <citation type="journal article" date="2011" name="Science">
        <title>The Selaginella genome identifies genetic changes associated with the evolution of vascular plants.</title>
        <authorList>
            <person name="Banks J.A."/>
            <person name="Nishiyama T."/>
            <person name="Hasebe M."/>
            <person name="Bowman J.L."/>
            <person name="Gribskov M."/>
            <person name="dePamphilis C."/>
            <person name="Albert V.A."/>
            <person name="Aono N."/>
            <person name="Aoyama T."/>
            <person name="Ambrose B.A."/>
            <person name="Ashton N.W."/>
            <person name="Axtell M.J."/>
            <person name="Barker E."/>
            <person name="Barker M.S."/>
            <person name="Bennetzen J.L."/>
            <person name="Bonawitz N.D."/>
            <person name="Chapple C."/>
            <person name="Cheng C."/>
            <person name="Correa L.G."/>
            <person name="Dacre M."/>
            <person name="DeBarry J."/>
            <person name="Dreyer I."/>
            <person name="Elias M."/>
            <person name="Engstrom E.M."/>
            <person name="Estelle M."/>
            <person name="Feng L."/>
            <person name="Finet C."/>
            <person name="Floyd S.K."/>
            <person name="Frommer W.B."/>
            <person name="Fujita T."/>
            <person name="Gramzow L."/>
            <person name="Gutensohn M."/>
            <person name="Harholt J."/>
            <person name="Hattori M."/>
            <person name="Heyl A."/>
            <person name="Hirai T."/>
            <person name="Hiwatashi Y."/>
            <person name="Ishikawa M."/>
            <person name="Iwata M."/>
            <person name="Karol K.G."/>
            <person name="Koehler B."/>
            <person name="Kolukisaoglu U."/>
            <person name="Kubo M."/>
            <person name="Kurata T."/>
            <person name="Lalonde S."/>
            <person name="Li K."/>
            <person name="Li Y."/>
            <person name="Litt A."/>
            <person name="Lyons E."/>
            <person name="Manning G."/>
            <person name="Maruyama T."/>
            <person name="Michael T.P."/>
            <person name="Mikami K."/>
            <person name="Miyazaki S."/>
            <person name="Morinaga S."/>
            <person name="Murata T."/>
            <person name="Mueller-Roeber B."/>
            <person name="Nelson D.R."/>
            <person name="Obara M."/>
            <person name="Oguri Y."/>
            <person name="Olmstead R.G."/>
            <person name="Onodera N."/>
            <person name="Petersen B.L."/>
            <person name="Pils B."/>
            <person name="Prigge M."/>
            <person name="Rensing S.A."/>
            <person name="Riano-Pachon D.M."/>
            <person name="Roberts A.W."/>
            <person name="Sato Y."/>
            <person name="Scheller H.V."/>
            <person name="Schulz B."/>
            <person name="Schulz C."/>
            <person name="Shakirov E.V."/>
            <person name="Shibagaki N."/>
            <person name="Shinohara N."/>
            <person name="Shippen D.E."/>
            <person name="Soerensen I."/>
            <person name="Sotooka R."/>
            <person name="Sugimoto N."/>
            <person name="Sugita M."/>
            <person name="Sumikawa N."/>
            <person name="Tanurdzic M."/>
            <person name="Theissen G."/>
            <person name="Ulvskov P."/>
            <person name="Wakazuki S."/>
            <person name="Weng J.K."/>
            <person name="Willats W.W."/>
            <person name="Wipf D."/>
            <person name="Wolf P.G."/>
            <person name="Yang L."/>
            <person name="Zimmer A.D."/>
            <person name="Zhu Q."/>
            <person name="Mitros T."/>
            <person name="Hellsten U."/>
            <person name="Loque D."/>
            <person name="Otillar R."/>
            <person name="Salamov A."/>
            <person name="Schmutz J."/>
            <person name="Shapiro H."/>
            <person name="Lindquist E."/>
            <person name="Lucas S."/>
            <person name="Rokhsar D."/>
            <person name="Grigoriev I.V."/>
        </authorList>
    </citation>
    <scope>NUCLEOTIDE SEQUENCE [LARGE SCALE GENOMIC DNA]</scope>
</reference>
<name>D8RS68_SELML</name>
<dbReference type="STRING" id="88036.D8RS68"/>
<evidence type="ECO:0000256" key="1">
    <source>
        <dbReference type="SAM" id="SignalP"/>
    </source>
</evidence>